<evidence type="ECO:0000313" key="20">
    <source>
        <dbReference type="Proteomes" id="UP000770661"/>
    </source>
</evidence>
<dbReference type="Gene3D" id="3.60.130.10">
    <property type="entry name" value="Clavaminate synthase-like"/>
    <property type="match status" value="1"/>
</dbReference>
<evidence type="ECO:0000256" key="15">
    <source>
        <dbReference type="ARBA" id="ARBA00046008"/>
    </source>
</evidence>
<dbReference type="InterPro" id="IPR012776">
    <property type="entry name" value="Trimethyllysine_dOase"/>
</dbReference>
<dbReference type="Proteomes" id="UP000770661">
    <property type="component" value="Unassembled WGS sequence"/>
</dbReference>
<dbReference type="Pfam" id="PF06155">
    <property type="entry name" value="GBBH-like_N"/>
    <property type="match status" value="1"/>
</dbReference>
<keyword evidence="7" id="KW-0479">Metal-binding</keyword>
<dbReference type="FunFam" id="3.30.2020.30:FF:000002">
    <property type="entry name" value="Putative gamma-butyrobetaine dioxygenase"/>
    <property type="match status" value="1"/>
</dbReference>
<keyword evidence="8" id="KW-0124">Carnitine biosynthesis</keyword>
<evidence type="ECO:0000256" key="16">
    <source>
        <dbReference type="ARBA" id="ARBA00049334"/>
    </source>
</evidence>
<keyword evidence="10" id="KW-0560">Oxidoreductase</keyword>
<feature type="domain" description="TauD/TfdA-like" evidence="17">
    <location>
        <begin position="164"/>
        <end position="402"/>
    </location>
</feature>
<dbReference type="GO" id="GO:0050353">
    <property type="term" value="F:trimethyllysine dioxygenase activity"/>
    <property type="evidence" value="ECO:0007669"/>
    <property type="project" value="UniProtKB-EC"/>
</dbReference>
<dbReference type="PANTHER" id="PTHR10696">
    <property type="entry name" value="GAMMA-BUTYROBETAINE HYDROXYLASE-RELATED"/>
    <property type="match status" value="1"/>
</dbReference>
<dbReference type="GO" id="GO:0005506">
    <property type="term" value="F:iron ion binding"/>
    <property type="evidence" value="ECO:0007669"/>
    <property type="project" value="InterPro"/>
</dbReference>
<accession>A0A8J4XYF2</accession>
<dbReference type="EC" id="1.14.11.8" evidence="5"/>
<dbReference type="UniPathway" id="UPA00118"/>
<dbReference type="AlphaFoldDB" id="A0A8J4XYF2"/>
<comment type="catalytic activity">
    <reaction evidence="16">
        <text>N(6),N(6),N(6)-trimethyl-L-lysine + 2-oxoglutarate + O2 = (3S)-3-hydroxy-N(6),N(6),N(6)-trimethyl-L-lysine + succinate + CO2</text>
        <dbReference type="Rhea" id="RHEA:14181"/>
        <dbReference type="ChEBI" id="CHEBI:15379"/>
        <dbReference type="ChEBI" id="CHEBI:16526"/>
        <dbReference type="ChEBI" id="CHEBI:16810"/>
        <dbReference type="ChEBI" id="CHEBI:30031"/>
        <dbReference type="ChEBI" id="CHEBI:58100"/>
        <dbReference type="ChEBI" id="CHEBI:141499"/>
        <dbReference type="EC" id="1.14.11.8"/>
    </reaction>
</comment>
<dbReference type="InterPro" id="IPR050411">
    <property type="entry name" value="AlphaKG_dependent_hydroxylases"/>
</dbReference>
<evidence type="ECO:0000256" key="2">
    <source>
        <dbReference type="ARBA" id="ARBA00001961"/>
    </source>
</evidence>
<evidence type="ECO:0000313" key="19">
    <source>
        <dbReference type="EMBL" id="KAG0717055.1"/>
    </source>
</evidence>
<name>A0A8J4XYF2_CHIOP</name>
<evidence type="ECO:0000256" key="5">
    <source>
        <dbReference type="ARBA" id="ARBA00012267"/>
    </source>
</evidence>
<comment type="pathway">
    <text evidence="3">Amine and polyamine biosynthesis; carnitine biosynthesis.</text>
</comment>
<comment type="similarity">
    <text evidence="4">Belongs to the gamma-BBH/TMLD family.</text>
</comment>
<dbReference type="GO" id="GO:0045329">
    <property type="term" value="P:carnitine biosynthetic process"/>
    <property type="evidence" value="ECO:0007669"/>
    <property type="project" value="UniProtKB-UniPathway"/>
</dbReference>
<evidence type="ECO:0000256" key="8">
    <source>
        <dbReference type="ARBA" id="ARBA00022873"/>
    </source>
</evidence>
<evidence type="ECO:0000259" key="18">
    <source>
        <dbReference type="Pfam" id="PF06155"/>
    </source>
</evidence>
<organism evidence="19 20">
    <name type="scientific">Chionoecetes opilio</name>
    <name type="common">Atlantic snow crab</name>
    <name type="synonym">Cancer opilio</name>
    <dbReference type="NCBI Taxonomy" id="41210"/>
    <lineage>
        <taxon>Eukaryota</taxon>
        <taxon>Metazoa</taxon>
        <taxon>Ecdysozoa</taxon>
        <taxon>Arthropoda</taxon>
        <taxon>Crustacea</taxon>
        <taxon>Multicrustacea</taxon>
        <taxon>Malacostraca</taxon>
        <taxon>Eumalacostraca</taxon>
        <taxon>Eucarida</taxon>
        <taxon>Decapoda</taxon>
        <taxon>Pleocyemata</taxon>
        <taxon>Brachyura</taxon>
        <taxon>Eubrachyura</taxon>
        <taxon>Majoidea</taxon>
        <taxon>Majidae</taxon>
        <taxon>Chionoecetes</taxon>
    </lineage>
</organism>
<dbReference type="InterPro" id="IPR042098">
    <property type="entry name" value="TauD-like_sf"/>
</dbReference>
<dbReference type="EMBL" id="JACEEZ010018285">
    <property type="protein sequence ID" value="KAG0717055.1"/>
    <property type="molecule type" value="Genomic_DNA"/>
</dbReference>
<feature type="domain" description="Gamma-butyrobetaine hydroxylase-like N-terminal" evidence="18">
    <location>
        <begin position="45"/>
        <end position="126"/>
    </location>
</feature>
<dbReference type="InterPro" id="IPR003819">
    <property type="entry name" value="TauD/TfdA-like"/>
</dbReference>
<evidence type="ECO:0000256" key="11">
    <source>
        <dbReference type="ARBA" id="ARBA00023004"/>
    </source>
</evidence>
<dbReference type="OrthoDB" id="408743at2759"/>
<dbReference type="Gene3D" id="3.30.2020.30">
    <property type="match status" value="1"/>
</dbReference>
<comment type="cofactor">
    <cofactor evidence="1">
        <name>Fe(2+)</name>
        <dbReference type="ChEBI" id="CHEBI:29033"/>
    </cofactor>
</comment>
<dbReference type="Pfam" id="PF02668">
    <property type="entry name" value="TauD"/>
    <property type="match status" value="1"/>
</dbReference>
<sequence>MLYNSYLRMSCRLGGVAAAALKQARSPARLQHYTTARGPQEVTAHDAGSRLEVRHPRWPHSLRLAYPWLRDHCRCAHCYNHLTAQRRFDPSHMQLNIRPARVSATPEGLQLLWPDGHKSAYEYKFLWQNTYEGRRTSHKAPQQLWTARTFPDPDLNSARVYILQVSLTELNDPSNGGVKKLVAAIIKYGFAFISEVPADLESTRSAVEKVCVVQRTFFGEMWGFEGITIQHQDTAYTSEFIGAHTDSTYFSQACRLQVFHCLKAASEGGENLLVDGFSVAKQFKDKHPEGYAYLSTQAFPAEFLEEGRHYSCLDTVFRHNPETGGLTQFRYNIYDRAPVSSVPMEKMEQFYLHFFNLTKMVQNPNNEQWLKLGPGKVLLIDNWRVMHGRQSFKGPRVMTGCYLANDDFTSSARVLGVQLE</sequence>
<dbReference type="FunFam" id="3.60.130.10:FF:000001">
    <property type="entry name" value="Trimethyllysine dioxygenase, mitochondrial"/>
    <property type="match status" value="1"/>
</dbReference>
<dbReference type="InterPro" id="IPR010376">
    <property type="entry name" value="GBBH-like_N"/>
</dbReference>
<evidence type="ECO:0000256" key="7">
    <source>
        <dbReference type="ARBA" id="ARBA00022723"/>
    </source>
</evidence>
<dbReference type="InterPro" id="IPR038492">
    <property type="entry name" value="GBBH-like_N_sf"/>
</dbReference>
<evidence type="ECO:0000256" key="3">
    <source>
        <dbReference type="ARBA" id="ARBA00005022"/>
    </source>
</evidence>
<evidence type="ECO:0000256" key="14">
    <source>
        <dbReference type="ARBA" id="ARBA00032283"/>
    </source>
</evidence>
<dbReference type="PANTHER" id="PTHR10696:SF51">
    <property type="entry name" value="TRIMETHYLLYSINE DIOXYGENASE, MITOCHONDRIAL"/>
    <property type="match status" value="1"/>
</dbReference>
<protein>
    <recommendedName>
        <fullName evidence="6">Trimethyllysine dioxygenase, mitochondrial</fullName>
        <ecNumber evidence="5">1.14.11.8</ecNumber>
    </recommendedName>
    <alternativeName>
        <fullName evidence="13">Epsilon-trimethyllysine 2-oxoglutarate dioxygenase</fullName>
    </alternativeName>
    <alternativeName>
        <fullName evidence="12">TML hydroxylase</fullName>
    </alternativeName>
    <alternativeName>
        <fullName evidence="14">TML-alpha-ketoglutarate dioxygenase</fullName>
    </alternativeName>
</protein>
<evidence type="ECO:0000259" key="17">
    <source>
        <dbReference type="Pfam" id="PF02668"/>
    </source>
</evidence>
<keyword evidence="9 19" id="KW-0223">Dioxygenase</keyword>
<dbReference type="NCBIfam" id="TIGR02410">
    <property type="entry name" value="carnitine_TMLD"/>
    <property type="match status" value="1"/>
</dbReference>
<evidence type="ECO:0000256" key="10">
    <source>
        <dbReference type="ARBA" id="ARBA00023002"/>
    </source>
</evidence>
<keyword evidence="20" id="KW-1185">Reference proteome</keyword>
<proteinExistence type="inferred from homology"/>
<dbReference type="SUPFAM" id="SSF51197">
    <property type="entry name" value="Clavaminate synthase-like"/>
    <property type="match status" value="1"/>
</dbReference>
<comment type="cofactor">
    <cofactor evidence="2">
        <name>L-ascorbate</name>
        <dbReference type="ChEBI" id="CHEBI:38290"/>
    </cofactor>
</comment>
<dbReference type="GO" id="GO:0005739">
    <property type="term" value="C:mitochondrion"/>
    <property type="evidence" value="ECO:0007669"/>
    <property type="project" value="TreeGrafter"/>
</dbReference>
<reference evidence="19" key="1">
    <citation type="submission" date="2020-07" db="EMBL/GenBank/DDBJ databases">
        <title>The High-quality genome of the commercially important snow crab, Chionoecetes opilio.</title>
        <authorList>
            <person name="Jeong J.-H."/>
            <person name="Ryu S."/>
        </authorList>
    </citation>
    <scope>NUCLEOTIDE SEQUENCE</scope>
    <source>
        <strain evidence="19">MADBK_172401_WGS</strain>
        <tissue evidence="19">Digestive gland</tissue>
    </source>
</reference>
<evidence type="ECO:0000256" key="1">
    <source>
        <dbReference type="ARBA" id="ARBA00001954"/>
    </source>
</evidence>
<evidence type="ECO:0000256" key="13">
    <source>
        <dbReference type="ARBA" id="ARBA00031778"/>
    </source>
</evidence>
<evidence type="ECO:0000256" key="6">
    <source>
        <dbReference type="ARBA" id="ARBA00016835"/>
    </source>
</evidence>
<comment type="caution">
    <text evidence="19">The sequence shown here is derived from an EMBL/GenBank/DDBJ whole genome shotgun (WGS) entry which is preliminary data.</text>
</comment>
<dbReference type="CDD" id="cd00250">
    <property type="entry name" value="CAS_like"/>
    <property type="match status" value="1"/>
</dbReference>
<gene>
    <name evidence="19" type="primary">Tmlhe</name>
    <name evidence="19" type="ORF">GWK47_055215</name>
</gene>
<evidence type="ECO:0000256" key="12">
    <source>
        <dbReference type="ARBA" id="ARBA00030363"/>
    </source>
</evidence>
<keyword evidence="11" id="KW-0408">Iron</keyword>
<evidence type="ECO:0000256" key="9">
    <source>
        <dbReference type="ARBA" id="ARBA00022964"/>
    </source>
</evidence>
<evidence type="ECO:0000256" key="4">
    <source>
        <dbReference type="ARBA" id="ARBA00008654"/>
    </source>
</evidence>
<comment type="function">
    <text evidence="15">Converts trimethyllysine (TML) into hydroxytrimethyllysine (HTML).</text>
</comment>